<proteinExistence type="predicted"/>
<feature type="region of interest" description="Disordered" evidence="1">
    <location>
        <begin position="236"/>
        <end position="257"/>
    </location>
</feature>
<dbReference type="EMBL" id="JAVRRJ010000002">
    <property type="protein sequence ID" value="KAK5088236.1"/>
    <property type="molecule type" value="Genomic_DNA"/>
</dbReference>
<evidence type="ECO:0000256" key="1">
    <source>
        <dbReference type="SAM" id="MobiDB-lite"/>
    </source>
</evidence>
<dbReference type="InterPro" id="IPR054722">
    <property type="entry name" value="PolX-like_BBD"/>
</dbReference>
<evidence type="ECO:0000313" key="3">
    <source>
        <dbReference type="EMBL" id="KAK5088236.1"/>
    </source>
</evidence>
<dbReference type="Pfam" id="PF22936">
    <property type="entry name" value="Pol_BBD"/>
    <property type="match status" value="1"/>
</dbReference>
<name>A0AAN7T2F6_9EURO</name>
<feature type="domain" description="Retrovirus-related Pol polyprotein from transposon TNT 1-94-like beta-barrel" evidence="2">
    <location>
        <begin position="50"/>
        <end position="127"/>
    </location>
</feature>
<keyword evidence="4" id="KW-1185">Reference proteome</keyword>
<reference evidence="3 4" key="1">
    <citation type="submission" date="2023-08" db="EMBL/GenBank/DDBJ databases">
        <title>Black Yeasts Isolated from many extreme environments.</title>
        <authorList>
            <person name="Coleine C."/>
            <person name="Stajich J.E."/>
            <person name="Selbmann L."/>
        </authorList>
    </citation>
    <scope>NUCLEOTIDE SEQUENCE [LARGE SCALE GENOMIC DNA]</scope>
    <source>
        <strain evidence="3 4">CCFEE 5910</strain>
    </source>
</reference>
<accession>A0AAN7T2F6</accession>
<dbReference type="Proteomes" id="UP001309876">
    <property type="component" value="Unassembled WGS sequence"/>
</dbReference>
<dbReference type="PANTHER" id="PTHR40628:SF1">
    <property type="entry name" value="CHROMO DOMAIN-CONTAINING PROTEIN"/>
    <property type="match status" value="1"/>
</dbReference>
<comment type="caution">
    <text evidence="3">The sequence shown here is derived from an EMBL/GenBank/DDBJ whole genome shotgun (WGS) entry which is preliminary data.</text>
</comment>
<gene>
    <name evidence="3" type="ORF">LTR05_002453</name>
</gene>
<protein>
    <recommendedName>
        <fullName evidence="2">Retrovirus-related Pol polyprotein from transposon TNT 1-94-like beta-barrel domain-containing protein</fullName>
    </recommendedName>
</protein>
<dbReference type="PANTHER" id="PTHR40628">
    <property type="entry name" value="CHROMO DOMAIN-CONTAINING PROTEIN"/>
    <property type="match status" value="1"/>
</dbReference>
<sequence length="335" mass="37883">MSFEDPRGSLPPSAISIHPLTLQPSRRSFPSLPKPKAKQFRPRKPPCCDWIFSSASNIHVAVDKYWFKTFTPFDTYVLTVAGQKQISVRGIGSVDLKIRCKPNNHQSRVITLDNVLYVPGWVCNIFSDSYFIPDPEANEMFEHKWTHHGVCFTKRTNGKTKPWGYTEDFCGLDRLILSRKPHGRSLMLEDPDREEEFRAKELQRLAKEHEAEILSQQRVEEKQRYTVSTELLIPKNNSPGVLNPNLKSASPVSQSNISVRSKSENNLAKVMAQQVSAASLDLQQAGVRMSLNEISSNRAITMRNDDGARVSSLKASFTAKRGLLKDFLVAQPEKD</sequence>
<dbReference type="AlphaFoldDB" id="A0AAN7T2F6"/>
<feature type="region of interest" description="Disordered" evidence="1">
    <location>
        <begin position="24"/>
        <end position="43"/>
    </location>
</feature>
<evidence type="ECO:0000313" key="4">
    <source>
        <dbReference type="Proteomes" id="UP001309876"/>
    </source>
</evidence>
<organism evidence="3 4">
    <name type="scientific">Lithohypha guttulata</name>
    <dbReference type="NCBI Taxonomy" id="1690604"/>
    <lineage>
        <taxon>Eukaryota</taxon>
        <taxon>Fungi</taxon>
        <taxon>Dikarya</taxon>
        <taxon>Ascomycota</taxon>
        <taxon>Pezizomycotina</taxon>
        <taxon>Eurotiomycetes</taxon>
        <taxon>Chaetothyriomycetidae</taxon>
        <taxon>Chaetothyriales</taxon>
        <taxon>Trichomeriaceae</taxon>
        <taxon>Lithohypha</taxon>
    </lineage>
</organism>
<evidence type="ECO:0000259" key="2">
    <source>
        <dbReference type="Pfam" id="PF22936"/>
    </source>
</evidence>